<dbReference type="InterPro" id="IPR001647">
    <property type="entry name" value="HTH_TetR"/>
</dbReference>
<organism evidence="4 5">
    <name type="scientific">Svornostia abyssi</name>
    <dbReference type="NCBI Taxonomy" id="2898438"/>
    <lineage>
        <taxon>Bacteria</taxon>
        <taxon>Bacillati</taxon>
        <taxon>Actinomycetota</taxon>
        <taxon>Thermoleophilia</taxon>
        <taxon>Solirubrobacterales</taxon>
        <taxon>Baekduiaceae</taxon>
        <taxon>Svornostia</taxon>
    </lineage>
</organism>
<accession>A0ABY5PMH5</accession>
<protein>
    <submittedName>
        <fullName evidence="4">TetR family transcriptional regulator</fullName>
    </submittedName>
</protein>
<dbReference type="Gene3D" id="1.10.357.10">
    <property type="entry name" value="Tetracycline Repressor, domain 2"/>
    <property type="match status" value="1"/>
</dbReference>
<proteinExistence type="predicted"/>
<dbReference type="InterPro" id="IPR041583">
    <property type="entry name" value="TetR_C_31"/>
</dbReference>
<dbReference type="SUPFAM" id="SSF46689">
    <property type="entry name" value="Homeodomain-like"/>
    <property type="match status" value="1"/>
</dbReference>
<dbReference type="Proteomes" id="UP001058860">
    <property type="component" value="Chromosome"/>
</dbReference>
<dbReference type="Pfam" id="PF17940">
    <property type="entry name" value="TetR_C_31"/>
    <property type="match status" value="1"/>
</dbReference>
<feature type="domain" description="HTH tetR-type" evidence="3">
    <location>
        <begin position="3"/>
        <end position="63"/>
    </location>
</feature>
<dbReference type="RefSeq" id="WP_353866250.1">
    <property type="nucleotide sequence ID" value="NZ_CP088295.1"/>
</dbReference>
<feature type="DNA-binding region" description="H-T-H motif" evidence="2">
    <location>
        <begin position="26"/>
        <end position="45"/>
    </location>
</feature>
<gene>
    <name evidence="4" type="ORF">LRS13_09905</name>
</gene>
<evidence type="ECO:0000256" key="2">
    <source>
        <dbReference type="PROSITE-ProRule" id="PRU00335"/>
    </source>
</evidence>
<evidence type="ECO:0000313" key="5">
    <source>
        <dbReference type="Proteomes" id="UP001058860"/>
    </source>
</evidence>
<dbReference type="InterPro" id="IPR009057">
    <property type="entry name" value="Homeodomain-like_sf"/>
</dbReference>
<dbReference type="Pfam" id="PF00440">
    <property type="entry name" value="TetR_N"/>
    <property type="match status" value="1"/>
</dbReference>
<evidence type="ECO:0000313" key="4">
    <source>
        <dbReference type="EMBL" id="UUY05809.1"/>
    </source>
</evidence>
<reference evidence="5" key="1">
    <citation type="submission" date="2021-11" db="EMBL/GenBank/DDBJ databases">
        <title>Cultivation dependent microbiological survey of springs from the worlds oldest radium mine currently devoted to the extraction of radon-saturated water.</title>
        <authorList>
            <person name="Kapinusova G."/>
            <person name="Smrhova T."/>
            <person name="Strejcek M."/>
            <person name="Suman J."/>
            <person name="Jani K."/>
            <person name="Pajer P."/>
            <person name="Uhlik O."/>
        </authorList>
    </citation>
    <scope>NUCLEOTIDE SEQUENCE [LARGE SCALE GENOMIC DNA]</scope>
    <source>
        <strain evidence="5">J379</strain>
    </source>
</reference>
<name>A0ABY5PMH5_9ACTN</name>
<keyword evidence="5" id="KW-1185">Reference proteome</keyword>
<evidence type="ECO:0000259" key="3">
    <source>
        <dbReference type="PROSITE" id="PS50977"/>
    </source>
</evidence>
<dbReference type="EMBL" id="CP088295">
    <property type="protein sequence ID" value="UUY05809.1"/>
    <property type="molecule type" value="Genomic_DNA"/>
</dbReference>
<dbReference type="PROSITE" id="PS50977">
    <property type="entry name" value="HTH_TETR_2"/>
    <property type="match status" value="1"/>
</dbReference>
<evidence type="ECO:0000256" key="1">
    <source>
        <dbReference type="ARBA" id="ARBA00023125"/>
    </source>
</evidence>
<keyword evidence="1 2" id="KW-0238">DNA-binding</keyword>
<sequence length="161" mass="17102">MEKSTKDRLLDAALDILGRDGAKAMTVRAVEDAAGVPHGSVRHHFGGQRGLLRALFDHLERVETPAEGGLPEAIARWLGPGRTVALARYELFLLAARDEELREPLVAARERFVAQAATVVGEARARAVVAAVDGIVLDALVRGERDPAQPLAAIGALMSGV</sequence>